<dbReference type="EMBL" id="CAJNOU010000320">
    <property type="protein sequence ID" value="CAF0957412.1"/>
    <property type="molecule type" value="Genomic_DNA"/>
</dbReference>
<proteinExistence type="predicted"/>
<evidence type="ECO:0000313" key="6">
    <source>
        <dbReference type="EMBL" id="CAF1001277.1"/>
    </source>
</evidence>
<dbReference type="Proteomes" id="UP000663874">
    <property type="component" value="Unassembled WGS sequence"/>
</dbReference>
<comment type="caution">
    <text evidence="5">The sequence shown here is derived from an EMBL/GenBank/DDBJ whole genome shotgun (WGS) entry which is preliminary data.</text>
</comment>
<evidence type="ECO:0000313" key="11">
    <source>
        <dbReference type="EMBL" id="CAF3985425.1"/>
    </source>
</evidence>
<evidence type="ECO:0000313" key="8">
    <source>
        <dbReference type="EMBL" id="CAF1051836.1"/>
    </source>
</evidence>
<dbReference type="EMBL" id="CAJOBE010003666">
    <property type="protein sequence ID" value="CAF3894019.1"/>
    <property type="molecule type" value="Genomic_DNA"/>
</dbReference>
<keyword evidence="1" id="KW-0677">Repeat</keyword>
<protein>
    <recommendedName>
        <fullName evidence="2">EF-hand domain-containing protein</fullName>
    </recommendedName>
</protein>
<evidence type="ECO:0000313" key="13">
    <source>
        <dbReference type="Proteomes" id="UP000663870"/>
    </source>
</evidence>
<dbReference type="SMART" id="SM00054">
    <property type="entry name" value="EFh"/>
    <property type="match status" value="4"/>
</dbReference>
<dbReference type="InterPro" id="IPR002048">
    <property type="entry name" value="EF_hand_dom"/>
</dbReference>
<evidence type="ECO:0000259" key="2">
    <source>
        <dbReference type="PROSITE" id="PS50222"/>
    </source>
</evidence>
<dbReference type="Proteomes" id="UP000663889">
    <property type="component" value="Unassembled WGS sequence"/>
</dbReference>
<reference evidence="5" key="1">
    <citation type="submission" date="2021-02" db="EMBL/GenBank/DDBJ databases">
        <authorList>
            <person name="Nowell W R."/>
        </authorList>
    </citation>
    <scope>NUCLEOTIDE SEQUENCE</scope>
</reference>
<evidence type="ECO:0000313" key="4">
    <source>
        <dbReference type="EMBL" id="CAF0957412.1"/>
    </source>
</evidence>
<dbReference type="Proteomes" id="UP000663870">
    <property type="component" value="Unassembled WGS sequence"/>
</dbReference>
<evidence type="ECO:0000313" key="10">
    <source>
        <dbReference type="EMBL" id="CAF3894019.1"/>
    </source>
</evidence>
<gene>
    <name evidence="10" type="ORF">FNK824_LOCUS20212</name>
    <name evidence="9" type="ORF">JBS370_LOCUS2889</name>
    <name evidence="7" type="ORF">JXQ802_LOCUS16622</name>
    <name evidence="8" type="ORF">JXQ802_LOCUS16698</name>
    <name evidence="11" type="ORF">OTI717_LOCUS28180</name>
    <name evidence="3" type="ORF">PYM288_LOCUS10179</name>
    <name evidence="6" type="ORF">RFH988_LOCUS14185</name>
    <name evidence="4" type="ORF">SEV965_LOCUS8578</name>
    <name evidence="5" type="ORF">ZHD862_LOCUS11538</name>
</gene>
<dbReference type="Proteomes" id="UP000663854">
    <property type="component" value="Unassembled WGS sequence"/>
</dbReference>
<dbReference type="Proteomes" id="UP000663864">
    <property type="component" value="Unassembled WGS sequence"/>
</dbReference>
<dbReference type="PANTHER" id="PTHR23048">
    <property type="entry name" value="MYOSIN LIGHT CHAIN 1, 3"/>
    <property type="match status" value="1"/>
</dbReference>
<dbReference type="EMBL" id="CAJNOL010000407">
    <property type="protein sequence ID" value="CAF1050326.1"/>
    <property type="molecule type" value="Genomic_DNA"/>
</dbReference>
<dbReference type="Proteomes" id="UP000663836">
    <property type="component" value="Unassembled WGS sequence"/>
</dbReference>
<evidence type="ECO:0000313" key="5">
    <source>
        <dbReference type="EMBL" id="CAF0981712.1"/>
    </source>
</evidence>
<dbReference type="Pfam" id="PF13499">
    <property type="entry name" value="EF-hand_7"/>
    <property type="match status" value="1"/>
</dbReference>
<evidence type="ECO:0000256" key="1">
    <source>
        <dbReference type="ARBA" id="ARBA00022737"/>
    </source>
</evidence>
<keyword evidence="13" id="KW-1185">Reference proteome</keyword>
<dbReference type="Proteomes" id="UP000663823">
    <property type="component" value="Unassembled WGS sequence"/>
</dbReference>
<dbReference type="GO" id="GO:0005509">
    <property type="term" value="F:calcium ion binding"/>
    <property type="evidence" value="ECO:0007669"/>
    <property type="project" value="InterPro"/>
</dbReference>
<dbReference type="InterPro" id="IPR050230">
    <property type="entry name" value="CALM/Myosin/TropC-like"/>
</dbReference>
<dbReference type="FunFam" id="1.10.238.10:FF:000001">
    <property type="entry name" value="Calmodulin 1"/>
    <property type="match status" value="1"/>
</dbReference>
<dbReference type="EMBL" id="CAJNOL010000410">
    <property type="protein sequence ID" value="CAF1051836.1"/>
    <property type="molecule type" value="Genomic_DNA"/>
</dbReference>
<sequence length="168" mass="18761">MSHSNEKELIGGTHTQDLSLSNEFSAEKIQDLQAAFSIMDTQSKGFVGAEDIIQVAEAANMILAENEAQLLLGSADEDHSGGIDMREFISIMTTPIKPEDLEDELRATFRVFDKDGKGTINANELKRFVRLWDRELTEDEADDMIGQADPHRTGVINYDAFVQFLLHT</sequence>
<dbReference type="EMBL" id="CAJNOT010000437">
    <property type="protein sequence ID" value="CAF0981712.1"/>
    <property type="molecule type" value="Genomic_DNA"/>
</dbReference>
<feature type="domain" description="EF-hand" evidence="2">
    <location>
        <begin position="27"/>
        <end position="62"/>
    </location>
</feature>
<dbReference type="EMBL" id="CAJNOO010000650">
    <property type="protein sequence ID" value="CAF1001277.1"/>
    <property type="molecule type" value="Genomic_DNA"/>
</dbReference>
<evidence type="ECO:0000313" key="7">
    <source>
        <dbReference type="EMBL" id="CAF1050326.1"/>
    </source>
</evidence>
<feature type="domain" description="EF-hand" evidence="2">
    <location>
        <begin position="100"/>
        <end position="135"/>
    </location>
</feature>
<dbReference type="OrthoDB" id="418595at2759"/>
<dbReference type="SUPFAM" id="SSF47473">
    <property type="entry name" value="EF-hand"/>
    <property type="match status" value="1"/>
</dbReference>
<dbReference type="Gene3D" id="1.10.238.10">
    <property type="entry name" value="EF-hand"/>
    <property type="match status" value="2"/>
</dbReference>
<accession>A0A814FE24</accession>
<evidence type="ECO:0000313" key="12">
    <source>
        <dbReference type="Proteomes" id="UP000663864"/>
    </source>
</evidence>
<dbReference type="EMBL" id="CAJNOH010000157">
    <property type="protein sequence ID" value="CAF0914065.1"/>
    <property type="molecule type" value="Genomic_DNA"/>
</dbReference>
<evidence type="ECO:0000313" key="3">
    <source>
        <dbReference type="EMBL" id="CAF0914065.1"/>
    </source>
</evidence>
<dbReference type="EMBL" id="CAJOAX010006585">
    <property type="protein sequence ID" value="CAF3985425.1"/>
    <property type="molecule type" value="Genomic_DNA"/>
</dbReference>
<dbReference type="Proteomes" id="UP000663882">
    <property type="component" value="Unassembled WGS sequence"/>
</dbReference>
<dbReference type="AlphaFoldDB" id="A0A814FE24"/>
<evidence type="ECO:0000313" key="9">
    <source>
        <dbReference type="EMBL" id="CAF3582673.1"/>
    </source>
</evidence>
<name>A0A814FE24_9BILA</name>
<dbReference type="EMBL" id="CAJOBD010000119">
    <property type="protein sequence ID" value="CAF3582673.1"/>
    <property type="molecule type" value="Genomic_DNA"/>
</dbReference>
<organism evidence="5 12">
    <name type="scientific">Rotaria sordida</name>
    <dbReference type="NCBI Taxonomy" id="392033"/>
    <lineage>
        <taxon>Eukaryota</taxon>
        <taxon>Metazoa</taxon>
        <taxon>Spiralia</taxon>
        <taxon>Gnathifera</taxon>
        <taxon>Rotifera</taxon>
        <taxon>Eurotatoria</taxon>
        <taxon>Bdelloidea</taxon>
        <taxon>Philodinida</taxon>
        <taxon>Philodinidae</taxon>
        <taxon>Rotaria</taxon>
    </lineage>
</organism>
<dbReference type="PROSITE" id="PS50222">
    <property type="entry name" value="EF_HAND_2"/>
    <property type="match status" value="2"/>
</dbReference>
<dbReference type="PANTHER" id="PTHR23048:SF0">
    <property type="entry name" value="CALMODULIN LIKE 3"/>
    <property type="match status" value="1"/>
</dbReference>
<dbReference type="InterPro" id="IPR011992">
    <property type="entry name" value="EF-hand-dom_pair"/>
</dbReference>
<dbReference type="CDD" id="cd00051">
    <property type="entry name" value="EFh"/>
    <property type="match status" value="1"/>
</dbReference>
<dbReference type="GO" id="GO:0016460">
    <property type="term" value="C:myosin II complex"/>
    <property type="evidence" value="ECO:0007669"/>
    <property type="project" value="TreeGrafter"/>
</dbReference>